<name>A0A137STH7_9BACT</name>
<organism evidence="1 2">
    <name type="scientific">Prevotella bivia</name>
    <dbReference type="NCBI Taxonomy" id="28125"/>
    <lineage>
        <taxon>Bacteria</taxon>
        <taxon>Pseudomonadati</taxon>
        <taxon>Bacteroidota</taxon>
        <taxon>Bacteroidia</taxon>
        <taxon>Bacteroidales</taxon>
        <taxon>Prevotellaceae</taxon>
        <taxon>Prevotella</taxon>
    </lineage>
</organism>
<dbReference type="PATRIC" id="fig|28125.4.peg.1616"/>
<dbReference type="Proteomes" id="UP000070093">
    <property type="component" value="Unassembled WGS sequence"/>
</dbReference>
<accession>A0A137STH7</accession>
<proteinExistence type="predicted"/>
<evidence type="ECO:0000313" key="2">
    <source>
        <dbReference type="Proteomes" id="UP000070093"/>
    </source>
</evidence>
<evidence type="ECO:0000313" key="1">
    <source>
        <dbReference type="EMBL" id="KXO15711.1"/>
    </source>
</evidence>
<reference evidence="1 2" key="1">
    <citation type="submission" date="2016-02" db="EMBL/GenBank/DDBJ databases">
        <authorList>
            <person name="Wen L."/>
            <person name="He K."/>
            <person name="Yang H."/>
        </authorList>
    </citation>
    <scope>NUCLEOTIDE SEQUENCE [LARGE SCALE GENOMIC DNA]</scope>
    <source>
        <strain evidence="1 2">GED7880</strain>
    </source>
</reference>
<sequence length="50" mass="5869">MLFILQNTSFLGVFAFSEKTVLLKNDQKRIFLYTHKNNITNYLQNSATNK</sequence>
<protein>
    <submittedName>
        <fullName evidence="1">Uncharacterized protein</fullName>
    </submittedName>
</protein>
<gene>
    <name evidence="1" type="ORF">HMPREF3202_01627</name>
</gene>
<dbReference type="EMBL" id="LTAG01000094">
    <property type="protein sequence ID" value="KXO15711.1"/>
    <property type="molecule type" value="Genomic_DNA"/>
</dbReference>
<comment type="caution">
    <text evidence="1">The sequence shown here is derived from an EMBL/GenBank/DDBJ whole genome shotgun (WGS) entry which is preliminary data.</text>
</comment>
<dbReference type="AlphaFoldDB" id="A0A137STH7"/>